<dbReference type="Proteomes" id="UP001056708">
    <property type="component" value="Plasmid unnamed"/>
</dbReference>
<keyword evidence="2" id="KW-0614">Plasmid</keyword>
<feature type="transmembrane region" description="Helical" evidence="1">
    <location>
        <begin position="171"/>
        <end position="188"/>
    </location>
</feature>
<gene>
    <name evidence="2" type="ORF">NEA10_20575</name>
</gene>
<name>A0ABY5AVM0_9CYAN</name>
<reference evidence="2" key="1">
    <citation type="submission" date="2022-06" db="EMBL/GenBank/DDBJ databases">
        <title>Genome sequence of Phormidium yuhuli AB48 isolated from an industrial photobioreactor environment.</title>
        <authorList>
            <person name="Qiu Y."/>
            <person name="Noonan A.J.C."/>
            <person name="Dofher K."/>
            <person name="Koch M."/>
            <person name="Kieft B."/>
            <person name="Lin X."/>
            <person name="Ziels R.M."/>
            <person name="Hallam S.J."/>
        </authorList>
    </citation>
    <scope>NUCLEOTIDE SEQUENCE</scope>
    <source>
        <strain evidence="2">AB48</strain>
        <plasmid evidence="2">unnamed</plasmid>
    </source>
</reference>
<evidence type="ECO:0000313" key="3">
    <source>
        <dbReference type="Proteomes" id="UP001056708"/>
    </source>
</evidence>
<protein>
    <submittedName>
        <fullName evidence="2">Uncharacterized protein</fullName>
    </submittedName>
</protein>
<feature type="transmembrane region" description="Helical" evidence="1">
    <location>
        <begin position="146"/>
        <end position="165"/>
    </location>
</feature>
<accession>A0ABY5AVM0</accession>
<keyword evidence="1" id="KW-0472">Membrane</keyword>
<keyword evidence="3" id="KW-1185">Reference proteome</keyword>
<organism evidence="2 3">
    <name type="scientific">Phormidium yuhuli AB48</name>
    <dbReference type="NCBI Taxonomy" id="2940671"/>
    <lineage>
        <taxon>Bacteria</taxon>
        <taxon>Bacillati</taxon>
        <taxon>Cyanobacteriota</taxon>
        <taxon>Cyanophyceae</taxon>
        <taxon>Oscillatoriophycideae</taxon>
        <taxon>Oscillatoriales</taxon>
        <taxon>Oscillatoriaceae</taxon>
        <taxon>Phormidium</taxon>
        <taxon>Phormidium yuhuli</taxon>
    </lineage>
</organism>
<keyword evidence="1" id="KW-1133">Transmembrane helix</keyword>
<evidence type="ECO:0000313" key="2">
    <source>
        <dbReference type="EMBL" id="USR93302.1"/>
    </source>
</evidence>
<dbReference type="EMBL" id="CP098612">
    <property type="protein sequence ID" value="USR93302.1"/>
    <property type="molecule type" value="Genomic_DNA"/>
</dbReference>
<sequence length="283" mass="32678">MNKQDYLKDKIHKVIPIGNLFQLRDPSDGAGLELEGFRLYQSYQVQGNRLDTICQKLYQKVLSEVSGGNLGDAKLYLNKYVQEFQNRNSLSPLKDERLYIVITRRTPKNTQTTVFIRFHGYGSHLYLGVDTYFLGGIRWKSFLKKCFTTVISFIIFVVLLGLGGVQDLNQFLWFIIISYITFTWWDLIRRIFQAQGNIVFALRQVFMNNEVNFGTFDIDDSMMFLKPTLHTAIWAIRDILNEEELPIQTLDEFMQNININQTFTGSVGSVAAKVHGNVTNINT</sequence>
<dbReference type="RefSeq" id="WP_252665487.1">
    <property type="nucleotide sequence ID" value="NZ_CP098612.1"/>
</dbReference>
<proteinExistence type="predicted"/>
<geneLocation type="plasmid" evidence="2 3">
    <name>unnamed</name>
</geneLocation>
<keyword evidence="1" id="KW-0812">Transmembrane</keyword>
<evidence type="ECO:0000256" key="1">
    <source>
        <dbReference type="SAM" id="Phobius"/>
    </source>
</evidence>